<keyword evidence="1" id="KW-0677">Repeat</keyword>
<dbReference type="PANTHER" id="PTHR24104">
    <property type="entry name" value="E3 UBIQUITIN-PROTEIN LIGASE NHLRC1-RELATED"/>
    <property type="match status" value="1"/>
</dbReference>
<dbReference type="InterPro" id="IPR011029">
    <property type="entry name" value="DEATH-like_dom_sf"/>
</dbReference>
<dbReference type="Gene3D" id="2.120.10.30">
    <property type="entry name" value="TolB, C-terminal domain"/>
    <property type="match status" value="2"/>
</dbReference>
<dbReference type="CDD" id="cd05819">
    <property type="entry name" value="NHL"/>
    <property type="match status" value="1"/>
</dbReference>
<accession>A0A814BW33</accession>
<dbReference type="InterPro" id="IPR050952">
    <property type="entry name" value="TRIM-NHL_E3_ligases"/>
</dbReference>
<proteinExistence type="predicted"/>
<dbReference type="GO" id="GO:0008270">
    <property type="term" value="F:zinc ion binding"/>
    <property type="evidence" value="ECO:0007669"/>
    <property type="project" value="UniProtKB-KW"/>
</dbReference>
<dbReference type="Gene3D" id="1.10.533.10">
    <property type="entry name" value="Death Domain, Fas"/>
    <property type="match status" value="1"/>
</dbReference>
<feature type="repeat" description="NHL" evidence="2">
    <location>
        <begin position="163"/>
        <end position="199"/>
    </location>
</feature>
<evidence type="ECO:0000259" key="3">
    <source>
        <dbReference type="PROSITE" id="PS50168"/>
    </source>
</evidence>
<dbReference type="InterPro" id="IPR001258">
    <property type="entry name" value="NHL_repeat"/>
</dbReference>
<dbReference type="SUPFAM" id="SSF47986">
    <property type="entry name" value="DEATH domain"/>
    <property type="match status" value="1"/>
</dbReference>
<evidence type="ECO:0000256" key="2">
    <source>
        <dbReference type="PROSITE-ProRule" id="PRU00504"/>
    </source>
</evidence>
<feature type="repeat" description="NHL" evidence="2">
    <location>
        <begin position="403"/>
        <end position="440"/>
    </location>
</feature>
<dbReference type="SUPFAM" id="SSF63825">
    <property type="entry name" value="YWTD domain"/>
    <property type="match status" value="1"/>
</dbReference>
<dbReference type="InterPro" id="IPR011042">
    <property type="entry name" value="6-blade_b-propeller_TolB-like"/>
</dbReference>
<reference evidence="4" key="1">
    <citation type="submission" date="2021-02" db="EMBL/GenBank/DDBJ databases">
        <authorList>
            <person name="Nowell W R."/>
        </authorList>
    </citation>
    <scope>NUCLEOTIDE SEQUENCE</scope>
</reference>
<comment type="caution">
    <text evidence="4">The sequence shown here is derived from an EMBL/GenBank/DDBJ whole genome shotgun (WGS) entry which is preliminary data.</text>
</comment>
<dbReference type="GO" id="GO:0042981">
    <property type="term" value="P:regulation of apoptotic process"/>
    <property type="evidence" value="ECO:0007669"/>
    <property type="project" value="InterPro"/>
</dbReference>
<dbReference type="InterPro" id="IPR001875">
    <property type="entry name" value="DED_dom"/>
</dbReference>
<dbReference type="OrthoDB" id="10296377at2759"/>
<evidence type="ECO:0000256" key="1">
    <source>
        <dbReference type="ARBA" id="ARBA00022737"/>
    </source>
</evidence>
<organism evidence="4 5">
    <name type="scientific">Rotaria sordida</name>
    <dbReference type="NCBI Taxonomy" id="392033"/>
    <lineage>
        <taxon>Eukaryota</taxon>
        <taxon>Metazoa</taxon>
        <taxon>Spiralia</taxon>
        <taxon>Gnathifera</taxon>
        <taxon>Rotifera</taxon>
        <taxon>Eurotatoria</taxon>
        <taxon>Bdelloidea</taxon>
        <taxon>Philodinida</taxon>
        <taxon>Philodinidae</taxon>
        <taxon>Rotaria</taxon>
    </lineage>
</organism>
<gene>
    <name evidence="4" type="ORF">RFH988_LOCUS10628</name>
</gene>
<dbReference type="PROSITE" id="PS51125">
    <property type="entry name" value="NHL"/>
    <property type="match status" value="2"/>
</dbReference>
<dbReference type="PROSITE" id="PS50168">
    <property type="entry name" value="DED"/>
    <property type="match status" value="1"/>
</dbReference>
<dbReference type="EMBL" id="CAJNOO010000400">
    <property type="protein sequence ID" value="CAF0932746.1"/>
    <property type="molecule type" value="Genomic_DNA"/>
</dbReference>
<sequence>MSGEFDFRALLLKIQDLLSDNDRHRFLFLLGEDVPRYLRDDPSLSGTLRVLESLLEKAIISDQDCDYLIKVFKKIHCNDAAKRLQEYQLALEHFSQRSCSLQDILLFDNDDEDKMFSPRIMRIPSDPNLTVDLYPLRGSSINIHPNARWQQNGLTVAGDNRQGNGINQLSNPFGLYVDDDQTIYVADRWNHRVVEWKRGATSGQVVAGGNGEGSGAHQLSEPLDVIVDKQTDSLIICDRSNTRVVRWSRRNRTSGETIISNIYCVGLAMDENGSLYVVDYRRAEVRLYRRGESQGIVVAGGNESGNRLDQLSIPQYVFVDRNHSVYVSDWRNHRVMKWMKGAKQGTVVAGGKEENGLIQLSDPQGVIVDQLGTIYVADDGNDRITRWPKGATKGSVIIGGNGRGGQSNQLNGPVGLSFDQHGNLYVVDSGNHRVQKFNIDSSQ</sequence>
<dbReference type="Proteomes" id="UP000663882">
    <property type="component" value="Unassembled WGS sequence"/>
</dbReference>
<feature type="domain" description="DED" evidence="3">
    <location>
        <begin position="6"/>
        <end position="86"/>
    </location>
</feature>
<protein>
    <recommendedName>
        <fullName evidence="3">DED domain-containing protein</fullName>
    </recommendedName>
</protein>
<name>A0A814BW33_9BILA</name>
<evidence type="ECO:0000313" key="4">
    <source>
        <dbReference type="EMBL" id="CAF0932746.1"/>
    </source>
</evidence>
<evidence type="ECO:0000313" key="5">
    <source>
        <dbReference type="Proteomes" id="UP000663882"/>
    </source>
</evidence>
<dbReference type="AlphaFoldDB" id="A0A814BW33"/>
<dbReference type="PANTHER" id="PTHR24104:SF25">
    <property type="entry name" value="PROTEIN LIN-41"/>
    <property type="match status" value="1"/>
</dbReference>
<dbReference type="Pfam" id="PF01436">
    <property type="entry name" value="NHL"/>
    <property type="match status" value="2"/>
</dbReference>